<evidence type="ECO:0008006" key="3">
    <source>
        <dbReference type="Google" id="ProtNLM"/>
    </source>
</evidence>
<gene>
    <name evidence="1" type="ORF">LZC95_24405</name>
</gene>
<name>A0ABZ2KMQ6_9BACT</name>
<organism evidence="1 2">
    <name type="scientific">Pendulispora brunnea</name>
    <dbReference type="NCBI Taxonomy" id="2905690"/>
    <lineage>
        <taxon>Bacteria</taxon>
        <taxon>Pseudomonadati</taxon>
        <taxon>Myxococcota</taxon>
        <taxon>Myxococcia</taxon>
        <taxon>Myxococcales</taxon>
        <taxon>Sorangiineae</taxon>
        <taxon>Pendulisporaceae</taxon>
        <taxon>Pendulispora</taxon>
    </lineage>
</organism>
<protein>
    <recommendedName>
        <fullName evidence="3">Glutamine amidotransferase domain-containing protein</fullName>
    </recommendedName>
</protein>
<evidence type="ECO:0000313" key="1">
    <source>
        <dbReference type="EMBL" id="WXA99945.1"/>
    </source>
</evidence>
<dbReference type="Gene3D" id="3.40.50.880">
    <property type="match status" value="1"/>
</dbReference>
<reference evidence="1 2" key="1">
    <citation type="submission" date="2021-12" db="EMBL/GenBank/DDBJ databases">
        <title>Discovery of the Pendulisporaceae a myxobacterial family with distinct sporulation behavior and unique specialized metabolism.</title>
        <authorList>
            <person name="Garcia R."/>
            <person name="Popoff A."/>
            <person name="Bader C.D."/>
            <person name="Loehr J."/>
            <person name="Walesch S."/>
            <person name="Walt C."/>
            <person name="Boldt J."/>
            <person name="Bunk B."/>
            <person name="Haeckl F.J.F.P.J."/>
            <person name="Gunesch A.P."/>
            <person name="Birkelbach J."/>
            <person name="Nuebel U."/>
            <person name="Pietschmann T."/>
            <person name="Bach T."/>
            <person name="Mueller R."/>
        </authorList>
    </citation>
    <scope>NUCLEOTIDE SEQUENCE [LARGE SCALE GENOMIC DNA]</scope>
    <source>
        <strain evidence="1 2">MSr12523</strain>
    </source>
</reference>
<keyword evidence="2" id="KW-1185">Reference proteome</keyword>
<dbReference type="InterPro" id="IPR029062">
    <property type="entry name" value="Class_I_gatase-like"/>
</dbReference>
<proteinExistence type="predicted"/>
<dbReference type="EMBL" id="CP089982">
    <property type="protein sequence ID" value="WXA99945.1"/>
    <property type="molecule type" value="Genomic_DNA"/>
</dbReference>
<evidence type="ECO:0000313" key="2">
    <source>
        <dbReference type="Proteomes" id="UP001379533"/>
    </source>
</evidence>
<accession>A0ABZ2KMQ6</accession>
<dbReference type="RefSeq" id="WP_394850586.1">
    <property type="nucleotide sequence ID" value="NZ_CP089982.1"/>
</dbReference>
<dbReference type="SUPFAM" id="SSF52317">
    <property type="entry name" value="Class I glutamine amidotransferase-like"/>
    <property type="match status" value="1"/>
</dbReference>
<sequence>MLSSPTPIRVCLVDMNNGVANQATRCFRRLFDGFSKRVKQQNPGLELHFRHVQPRNLGELPDDDVDFVLSSGGPGSPFDGYDDPWCVGYRKMLDRVVEANIRDASRAPKVLAVCYSFEVAVLHFAVAKMSLRPTLKFGVMPAYVTDEGQALDYYGPFGYRLFTWEHRNWEAIDLDARKLAELGGCVTAVESHAGSKVNSGDAILGFDFAPGIQGTQFHPEADKPGVMTWLQKPEHTEQVEAAYGRILYEKMVKSLANPDRLARTFALFIPGWLTYRFNEIAAARGLKPLSPPEFDMQEFDIAV</sequence>
<dbReference type="Proteomes" id="UP001379533">
    <property type="component" value="Chromosome"/>
</dbReference>